<sequence length="449" mass="50050">MSHRGPRAVEVVLSEEERIELSRQAAGGVGARVAERAQIVLSCAGGASSTRVAADLGVNVATVRKWRSRFAADRLAGLVDEPRPGRRKADLVLSEAEQAQLMRLARRSKTAQFLALRARIVLRCAEGGTNSQVAAELGIAPGTVSRWRARFIAKRLDGLQDEPRPGRPPSILLDQVEDVIIATLESSPGRDTHWSRASMAKRTGLSKSTIGRIWKKFDLKPHLQDTFKLSTDPLFVDKVVDVVGLYHNPPEKAVVLCVDEKSQIQALDRSQPVLPMMPGMPERRTHDYLRHGITSLFAAFNIADGTVIGQLHRRHRAIEFKKFLTSIDKAVPAGLDVHLVCDNYATHNTSEIKAWLGAHPRFHVHFTPTGSSWLNQVERWFGLLTDKLIRRGVHTSVKALENDIKAWIDTWNDDPRPFTWTKTADEILKSLADYLGKINPLAIQNQQRT</sequence>
<dbReference type="InterPro" id="IPR038717">
    <property type="entry name" value="Tc1-like_DDE_dom"/>
</dbReference>
<dbReference type="InterPro" id="IPR047655">
    <property type="entry name" value="Transpos_IS630-like"/>
</dbReference>
<dbReference type="Pfam" id="PF13551">
    <property type="entry name" value="HTH_29"/>
    <property type="match status" value="1"/>
</dbReference>
<gene>
    <name evidence="2" type="ORF">DP939_44700</name>
</gene>
<dbReference type="GO" id="GO:0003676">
    <property type="term" value="F:nucleic acid binding"/>
    <property type="evidence" value="ECO:0007669"/>
    <property type="project" value="InterPro"/>
</dbReference>
<dbReference type="OrthoDB" id="2375382at2"/>
<dbReference type="AlphaFoldDB" id="A0A366LCR7"/>
<evidence type="ECO:0000313" key="3">
    <source>
        <dbReference type="Proteomes" id="UP000253303"/>
    </source>
</evidence>
<dbReference type="NCBIfam" id="NF033545">
    <property type="entry name" value="transpos_IS630"/>
    <property type="match status" value="1"/>
</dbReference>
<protein>
    <submittedName>
        <fullName evidence="2">IS630 family transposase</fullName>
    </submittedName>
</protein>
<dbReference type="SUPFAM" id="SSF53098">
    <property type="entry name" value="Ribonuclease H-like"/>
    <property type="match status" value="1"/>
</dbReference>
<comment type="caution">
    <text evidence="2">The sequence shown here is derived from an EMBL/GenBank/DDBJ whole genome shotgun (WGS) entry which is preliminary data.</text>
</comment>
<organism evidence="2 3">
    <name type="scientific">Spongiactinospora rosea</name>
    <dbReference type="NCBI Taxonomy" id="2248750"/>
    <lineage>
        <taxon>Bacteria</taxon>
        <taxon>Bacillati</taxon>
        <taxon>Actinomycetota</taxon>
        <taxon>Actinomycetes</taxon>
        <taxon>Streptosporangiales</taxon>
        <taxon>Streptosporangiaceae</taxon>
        <taxon>Spongiactinospora</taxon>
    </lineage>
</organism>
<dbReference type="EMBL" id="QMEY01000053">
    <property type="protein sequence ID" value="RBQ11688.1"/>
    <property type="molecule type" value="Genomic_DNA"/>
</dbReference>
<proteinExistence type="predicted"/>
<evidence type="ECO:0000313" key="2">
    <source>
        <dbReference type="EMBL" id="RBQ11688.1"/>
    </source>
</evidence>
<dbReference type="Pfam" id="PF13565">
    <property type="entry name" value="HTH_32"/>
    <property type="match status" value="1"/>
</dbReference>
<dbReference type="InterPro" id="IPR009057">
    <property type="entry name" value="Homeodomain-like_sf"/>
</dbReference>
<dbReference type="Gene3D" id="3.30.420.10">
    <property type="entry name" value="Ribonuclease H-like superfamily/Ribonuclease H"/>
    <property type="match status" value="1"/>
</dbReference>
<reference evidence="2 3" key="1">
    <citation type="submission" date="2018-06" db="EMBL/GenBank/DDBJ databases">
        <title>Sphaerisporangium craniellae sp. nov., isolated from a marine sponge in the South China Sea.</title>
        <authorList>
            <person name="Li L."/>
        </authorList>
    </citation>
    <scope>NUCLEOTIDE SEQUENCE [LARGE SCALE GENOMIC DNA]</scope>
    <source>
        <strain evidence="2 3">LHW63015</strain>
    </source>
</reference>
<dbReference type="InterPro" id="IPR012337">
    <property type="entry name" value="RNaseH-like_sf"/>
</dbReference>
<dbReference type="Proteomes" id="UP000253303">
    <property type="component" value="Unassembled WGS sequence"/>
</dbReference>
<feature type="domain" description="Tc1-like transposase DDE" evidence="1">
    <location>
        <begin position="255"/>
        <end position="400"/>
    </location>
</feature>
<dbReference type="PANTHER" id="PTHR30347">
    <property type="entry name" value="POTASSIUM CHANNEL RELATED"/>
    <property type="match status" value="1"/>
</dbReference>
<dbReference type="SUPFAM" id="SSF46689">
    <property type="entry name" value="Homeodomain-like"/>
    <property type="match status" value="2"/>
</dbReference>
<dbReference type="Pfam" id="PF13358">
    <property type="entry name" value="DDE_3"/>
    <property type="match status" value="1"/>
</dbReference>
<dbReference type="RefSeq" id="WP_113986901.1">
    <property type="nucleotide sequence ID" value="NZ_QMEY01000053.1"/>
</dbReference>
<dbReference type="InterPro" id="IPR052702">
    <property type="entry name" value="MscS-like_channel"/>
</dbReference>
<evidence type="ECO:0000259" key="1">
    <source>
        <dbReference type="Pfam" id="PF13358"/>
    </source>
</evidence>
<dbReference type="PANTHER" id="PTHR30347:SF1">
    <property type="entry name" value="MECHANOSENSITIVE CHANNEL MSCK"/>
    <property type="match status" value="1"/>
</dbReference>
<accession>A0A366LCR7</accession>
<name>A0A366LCR7_9ACTN</name>
<dbReference type="InterPro" id="IPR036397">
    <property type="entry name" value="RNaseH_sf"/>
</dbReference>
<keyword evidence="3" id="KW-1185">Reference proteome</keyword>